<keyword evidence="4" id="KW-0808">Transferase</keyword>
<evidence type="ECO:0000259" key="9">
    <source>
        <dbReference type="PROSITE" id="PS50109"/>
    </source>
</evidence>
<feature type="transmembrane region" description="Helical" evidence="8">
    <location>
        <begin position="54"/>
        <end position="73"/>
    </location>
</feature>
<dbReference type="AlphaFoldDB" id="A0A1W2DF26"/>
<dbReference type="FunFam" id="3.30.565.10:FF:000010">
    <property type="entry name" value="Sensor histidine kinase RcsC"/>
    <property type="match status" value="1"/>
</dbReference>
<dbReference type="PRINTS" id="PR00344">
    <property type="entry name" value="BCTRLSENSOR"/>
</dbReference>
<dbReference type="OrthoDB" id="9810730at2"/>
<dbReference type="SMART" id="SM00388">
    <property type="entry name" value="HisKA"/>
    <property type="match status" value="1"/>
</dbReference>
<dbReference type="SMART" id="SM00387">
    <property type="entry name" value="HATPase_c"/>
    <property type="match status" value="1"/>
</dbReference>
<feature type="transmembrane region" description="Helical" evidence="8">
    <location>
        <begin position="108"/>
        <end position="123"/>
    </location>
</feature>
<name>A0A1W2DF26_9HYPH</name>
<dbReference type="InterPro" id="IPR036890">
    <property type="entry name" value="HATPase_C_sf"/>
</dbReference>
<evidence type="ECO:0000256" key="4">
    <source>
        <dbReference type="ARBA" id="ARBA00022679"/>
    </source>
</evidence>
<dbReference type="InterPro" id="IPR036097">
    <property type="entry name" value="HisK_dim/P_sf"/>
</dbReference>
<dbReference type="InterPro" id="IPR003594">
    <property type="entry name" value="HATPase_dom"/>
</dbReference>
<evidence type="ECO:0000256" key="3">
    <source>
        <dbReference type="ARBA" id="ARBA00022553"/>
    </source>
</evidence>
<dbReference type="InterPro" id="IPR003661">
    <property type="entry name" value="HisK_dim/P_dom"/>
</dbReference>
<feature type="transmembrane region" description="Helical" evidence="8">
    <location>
        <begin position="130"/>
        <end position="150"/>
    </location>
</feature>
<dbReference type="InterPro" id="IPR004358">
    <property type="entry name" value="Sig_transdc_His_kin-like_C"/>
</dbReference>
<feature type="domain" description="Histidine kinase" evidence="9">
    <location>
        <begin position="225"/>
        <end position="449"/>
    </location>
</feature>
<dbReference type="RefSeq" id="WP_084411151.1">
    <property type="nucleotide sequence ID" value="NZ_FWXR01000014.1"/>
</dbReference>
<evidence type="ECO:0000256" key="5">
    <source>
        <dbReference type="ARBA" id="ARBA00022777"/>
    </source>
</evidence>
<proteinExistence type="predicted"/>
<dbReference type="InterPro" id="IPR005467">
    <property type="entry name" value="His_kinase_dom"/>
</dbReference>
<keyword evidence="3" id="KW-0597">Phosphoprotein</keyword>
<dbReference type="EMBL" id="FWXR01000014">
    <property type="protein sequence ID" value="SMC95606.1"/>
    <property type="molecule type" value="Genomic_DNA"/>
</dbReference>
<evidence type="ECO:0000256" key="2">
    <source>
        <dbReference type="ARBA" id="ARBA00012438"/>
    </source>
</evidence>
<evidence type="ECO:0000256" key="1">
    <source>
        <dbReference type="ARBA" id="ARBA00000085"/>
    </source>
</evidence>
<dbReference type="CDD" id="cd16922">
    <property type="entry name" value="HATPase_EvgS-ArcB-TorS-like"/>
    <property type="match status" value="1"/>
</dbReference>
<dbReference type="STRING" id="937218.SAMN06297251_11464"/>
<feature type="region of interest" description="Disordered" evidence="7">
    <location>
        <begin position="464"/>
        <end position="485"/>
    </location>
</feature>
<sequence>MGETIINMFIPRSLVSSHTERELMKIFVFTHLLGPLIAQPMVIYLYVISPSINAPMTILTAGVCAFWALPFLLRYTGDLRLCATLSFVGLTSVSLFGTYFYGNLASPFLPWLIVSLLLGFFYLSKNVALVIGLFSLCVGVFSCAVLLFGLPTIVDARHLQPVAWLSIVAASIYMSWMVVYYAQICAMRMDLSAESERYQATLAKLRSAHGVAEETSRKRSAFFAKMSHELRTPLNVIIGFSEILIEDVADEDGEDAASWEDLQRINKAANHLLSLISHVLDEETGETQLDDLDVTEFALSELVADIEATARPMIESNGNEFVIHCVRSREILWTDRTRVRQILLNLLSNAGKFTQAGKVTLSIEVDKIGIDTRIRFSIADTGIGITPEAMGRLFQDYMQADASISGRFGGTGIGLALTRQLCILLGGDVSVESTPGAGSTFTVEIAAEVNGGTERAATLQEALAGDEDDGGGGQGNEKQTMLAAA</sequence>
<dbReference type="SUPFAM" id="SSF55874">
    <property type="entry name" value="ATPase domain of HSP90 chaperone/DNA topoisomerase II/histidine kinase"/>
    <property type="match status" value="1"/>
</dbReference>
<dbReference type="PANTHER" id="PTHR43711">
    <property type="entry name" value="TWO-COMPONENT HISTIDINE KINASE"/>
    <property type="match status" value="1"/>
</dbReference>
<evidence type="ECO:0000256" key="6">
    <source>
        <dbReference type="ARBA" id="ARBA00023012"/>
    </source>
</evidence>
<comment type="catalytic activity">
    <reaction evidence="1">
        <text>ATP + protein L-histidine = ADP + protein N-phospho-L-histidine.</text>
        <dbReference type="EC" id="2.7.13.3"/>
    </reaction>
</comment>
<dbReference type="CDD" id="cd00082">
    <property type="entry name" value="HisKA"/>
    <property type="match status" value="1"/>
</dbReference>
<accession>A0A1W2DF26</accession>
<reference evidence="10 11" key="1">
    <citation type="submission" date="2017-04" db="EMBL/GenBank/DDBJ databases">
        <authorList>
            <person name="Afonso C.L."/>
            <person name="Miller P.J."/>
            <person name="Scott M.A."/>
            <person name="Spackman E."/>
            <person name="Goraichik I."/>
            <person name="Dimitrov K.M."/>
            <person name="Suarez D.L."/>
            <person name="Swayne D.E."/>
        </authorList>
    </citation>
    <scope>NUCLEOTIDE SEQUENCE [LARGE SCALE GENOMIC DNA]</scope>
    <source>
        <strain evidence="10 11">CGMCC 1.10972</strain>
    </source>
</reference>
<keyword evidence="11" id="KW-1185">Reference proteome</keyword>
<dbReference type="Proteomes" id="UP000192656">
    <property type="component" value="Unassembled WGS sequence"/>
</dbReference>
<keyword evidence="8" id="KW-0472">Membrane</keyword>
<dbReference type="EC" id="2.7.13.3" evidence="2"/>
<evidence type="ECO:0000313" key="11">
    <source>
        <dbReference type="Proteomes" id="UP000192656"/>
    </source>
</evidence>
<evidence type="ECO:0000256" key="7">
    <source>
        <dbReference type="SAM" id="MobiDB-lite"/>
    </source>
</evidence>
<organism evidence="10 11">
    <name type="scientific">Fulvimarina manganoxydans</name>
    <dbReference type="NCBI Taxonomy" id="937218"/>
    <lineage>
        <taxon>Bacteria</taxon>
        <taxon>Pseudomonadati</taxon>
        <taxon>Pseudomonadota</taxon>
        <taxon>Alphaproteobacteria</taxon>
        <taxon>Hyphomicrobiales</taxon>
        <taxon>Aurantimonadaceae</taxon>
        <taxon>Fulvimarina</taxon>
    </lineage>
</organism>
<keyword evidence="5 10" id="KW-0418">Kinase</keyword>
<dbReference type="Gene3D" id="3.30.565.10">
    <property type="entry name" value="Histidine kinase-like ATPase, C-terminal domain"/>
    <property type="match status" value="1"/>
</dbReference>
<dbReference type="PANTHER" id="PTHR43711:SF26">
    <property type="entry name" value="SENSOR HISTIDINE KINASE RCSC"/>
    <property type="match status" value="1"/>
</dbReference>
<keyword evidence="8" id="KW-0812">Transmembrane</keyword>
<dbReference type="InterPro" id="IPR050736">
    <property type="entry name" value="Sensor_HK_Regulatory"/>
</dbReference>
<keyword evidence="6" id="KW-0902">Two-component regulatory system</keyword>
<dbReference type="Gene3D" id="1.10.287.130">
    <property type="match status" value="1"/>
</dbReference>
<feature type="transmembrane region" description="Helical" evidence="8">
    <location>
        <begin position="26"/>
        <end position="48"/>
    </location>
</feature>
<evidence type="ECO:0000313" key="10">
    <source>
        <dbReference type="EMBL" id="SMC95606.1"/>
    </source>
</evidence>
<dbReference type="Pfam" id="PF02518">
    <property type="entry name" value="HATPase_c"/>
    <property type="match status" value="1"/>
</dbReference>
<dbReference type="PROSITE" id="PS50109">
    <property type="entry name" value="HIS_KIN"/>
    <property type="match status" value="1"/>
</dbReference>
<feature type="transmembrane region" description="Helical" evidence="8">
    <location>
        <begin position="162"/>
        <end position="182"/>
    </location>
</feature>
<dbReference type="Pfam" id="PF00512">
    <property type="entry name" value="HisKA"/>
    <property type="match status" value="1"/>
</dbReference>
<dbReference type="SUPFAM" id="SSF47384">
    <property type="entry name" value="Homodimeric domain of signal transducing histidine kinase"/>
    <property type="match status" value="1"/>
</dbReference>
<gene>
    <name evidence="10" type="ORF">SAMN06297251_11464</name>
</gene>
<dbReference type="GO" id="GO:0000155">
    <property type="term" value="F:phosphorelay sensor kinase activity"/>
    <property type="evidence" value="ECO:0007669"/>
    <property type="project" value="InterPro"/>
</dbReference>
<feature type="transmembrane region" description="Helical" evidence="8">
    <location>
        <begin position="80"/>
        <end position="102"/>
    </location>
</feature>
<protein>
    <recommendedName>
        <fullName evidence="2">histidine kinase</fullName>
        <ecNumber evidence="2">2.7.13.3</ecNumber>
    </recommendedName>
</protein>
<keyword evidence="8" id="KW-1133">Transmembrane helix</keyword>
<evidence type="ECO:0000256" key="8">
    <source>
        <dbReference type="SAM" id="Phobius"/>
    </source>
</evidence>